<feature type="region of interest" description="Disordered" evidence="1">
    <location>
        <begin position="972"/>
        <end position="1055"/>
    </location>
</feature>
<accession>A0A1Y3DR53</accession>
<dbReference type="OMA" id="CLRMVSQ"/>
<feature type="compositionally biased region" description="Low complexity" evidence="1">
    <location>
        <begin position="1250"/>
        <end position="1259"/>
    </location>
</feature>
<proteinExistence type="predicted"/>
<evidence type="ECO:0000256" key="1">
    <source>
        <dbReference type="SAM" id="MobiDB-lite"/>
    </source>
</evidence>
<feature type="compositionally biased region" description="Basic residues" evidence="1">
    <location>
        <begin position="411"/>
        <end position="420"/>
    </location>
</feature>
<dbReference type="OrthoDB" id="6921389at2759"/>
<feature type="region of interest" description="Disordered" evidence="1">
    <location>
        <begin position="1250"/>
        <end position="1269"/>
    </location>
</feature>
<feature type="region of interest" description="Disordered" evidence="1">
    <location>
        <begin position="1395"/>
        <end position="1502"/>
    </location>
</feature>
<evidence type="ECO:0000313" key="2">
    <source>
        <dbReference type="EMBL" id="OTN65668.1"/>
    </source>
</evidence>
<feature type="region of interest" description="Disordered" evidence="1">
    <location>
        <begin position="648"/>
        <end position="690"/>
    </location>
</feature>
<dbReference type="VEuPathDB" id="PlasmoDB:PKA1H_120035700"/>
<gene>
    <name evidence="2" type="ORF">PKNOH_S110101800</name>
</gene>
<comment type="caution">
    <text evidence="2">The sequence shown here is derived from an EMBL/GenBank/DDBJ whole genome shotgun (WGS) entry which is preliminary data.</text>
</comment>
<protein>
    <submittedName>
        <fullName evidence="2">Uncharacterized protein</fullName>
    </submittedName>
</protein>
<feature type="compositionally biased region" description="Basic and acidic residues" evidence="1">
    <location>
        <begin position="1321"/>
        <end position="1340"/>
    </location>
</feature>
<feature type="compositionally biased region" description="Polar residues" evidence="1">
    <location>
        <begin position="1476"/>
        <end position="1489"/>
    </location>
</feature>
<feature type="compositionally biased region" description="Polar residues" evidence="1">
    <location>
        <begin position="1306"/>
        <end position="1316"/>
    </location>
</feature>
<feature type="compositionally biased region" description="Basic and acidic residues" evidence="1">
    <location>
        <begin position="1451"/>
        <end position="1461"/>
    </location>
</feature>
<feature type="region of interest" description="Disordered" evidence="1">
    <location>
        <begin position="1291"/>
        <end position="1376"/>
    </location>
</feature>
<feature type="compositionally biased region" description="Basic and acidic residues" evidence="1">
    <location>
        <begin position="994"/>
        <end position="1009"/>
    </location>
</feature>
<organism evidence="2 3">
    <name type="scientific">Plasmodium knowlesi</name>
    <dbReference type="NCBI Taxonomy" id="5850"/>
    <lineage>
        <taxon>Eukaryota</taxon>
        <taxon>Sar</taxon>
        <taxon>Alveolata</taxon>
        <taxon>Apicomplexa</taxon>
        <taxon>Aconoidasida</taxon>
        <taxon>Haemosporida</taxon>
        <taxon>Plasmodiidae</taxon>
        <taxon>Plasmodium</taxon>
        <taxon>Plasmodium (Plasmodium)</taxon>
    </lineage>
</organism>
<feature type="compositionally biased region" description="Basic and acidic residues" evidence="1">
    <location>
        <begin position="1207"/>
        <end position="1226"/>
    </location>
</feature>
<evidence type="ECO:0000313" key="3">
    <source>
        <dbReference type="Proteomes" id="UP000195012"/>
    </source>
</evidence>
<feature type="compositionally biased region" description="Basic and acidic residues" evidence="1">
    <location>
        <begin position="164"/>
        <end position="178"/>
    </location>
</feature>
<feature type="region of interest" description="Disordered" evidence="1">
    <location>
        <begin position="142"/>
        <end position="178"/>
    </location>
</feature>
<feature type="compositionally biased region" description="Acidic residues" evidence="1">
    <location>
        <begin position="1364"/>
        <end position="1376"/>
    </location>
</feature>
<feature type="region of interest" description="Disordered" evidence="1">
    <location>
        <begin position="1204"/>
        <end position="1230"/>
    </location>
</feature>
<feature type="compositionally biased region" description="Basic and acidic residues" evidence="1">
    <location>
        <begin position="1490"/>
        <end position="1502"/>
    </location>
</feature>
<feature type="compositionally biased region" description="Basic and acidic residues" evidence="1">
    <location>
        <begin position="1349"/>
        <end position="1360"/>
    </location>
</feature>
<dbReference type="VEuPathDB" id="PlasmoDB:PKNOH_S110101800"/>
<reference evidence="2 3" key="1">
    <citation type="submission" date="2017-05" db="EMBL/GenBank/DDBJ databases">
        <title>PacBio assembly of a Plasmodium knowlesi genome sequence with Hi-C correction and manual annotation of the SICAvar gene family.</title>
        <authorList>
            <person name="Lapp S.A."/>
            <person name="Geraldo J.A."/>
            <person name="Chien J.-T."/>
            <person name="Ay F."/>
            <person name="Pakala S.B."/>
            <person name="Batugedara G."/>
            <person name="Humphrey J.C."/>
            <person name="Debarry J.D."/>
            <person name="Le Roch K.G."/>
            <person name="Galinski M.R."/>
            <person name="Kissinger J.C."/>
        </authorList>
    </citation>
    <scope>NUCLEOTIDE SEQUENCE [LARGE SCALE GENOMIC DNA]</scope>
    <source>
        <strain evidence="3">Malayan Strain Pk1 (A+)</strain>
    </source>
</reference>
<name>A0A1Y3DR53_PLAKN</name>
<feature type="region of interest" description="Disordered" evidence="1">
    <location>
        <begin position="411"/>
        <end position="431"/>
    </location>
</feature>
<dbReference type="eggNOG" id="ENOG502QXMI">
    <property type="taxonomic scope" value="Eukaryota"/>
</dbReference>
<feature type="compositionally biased region" description="Basic and acidic residues" evidence="1">
    <location>
        <begin position="1421"/>
        <end position="1437"/>
    </location>
</feature>
<dbReference type="Proteomes" id="UP000195012">
    <property type="component" value="Unassembled WGS sequence"/>
</dbReference>
<feature type="region of interest" description="Disordered" evidence="1">
    <location>
        <begin position="1"/>
        <end position="57"/>
    </location>
</feature>
<sequence>MTMKNDAKNKNVKTNVNNSEVHNRSSGHTNDATVAEANPSGSGNIAEEYREVRRSRRTRNAHISDIATSYIDDVGDANKEKGGTEVINNELQASKTTLREDTLKRRTQECSTVHVNDMVIGTKILDDNTDVQLIEELSTCQTRKGKGDQHSIIPPQIEDSTIPKGEKTYPMKDQNRENEYDNPIVQGKMEVIPLKRSRRKPIRNNKYDIFIQEENTRSLRAYGNKEGLNRKRKKVGIQKDFVDNTYQPNCEVKNSSIPTKEEDKVASNANVSYSRKANILRGSNDQLVNIEPFPSLTKNEQVPQKSEHYYCNVLGNDVLADAGENAGHNLCIPAGSNSATKDNANGFSAPNSAVNDIDTRRYDLSVVNKNMWNDADEKGGVKAKGEENTVEMVADVRTHHLDRSVRGFQRGKSHRFRGKGKSGLGRGRGKGKFRSKKIEYIKQEPYSINYNDLVVTEANNIFPHLTDVGGMAALPISEDAHESVVSPCIEKKRRGRKKKIQNSNAQESILDVNLNENERENKKSVKHLVHDRRKRRKNGVLLGMNSAPDDASKINLHIPTRTSSMLQGKGLPNLGTTQDDINNSGVYTTLTPTKRKVKDEKDKELLCGENSTLGVDTFARTNSGNVVKASRGSHRLDETDPLDYTYGRSARKRKYTERGKHSTGRQKSRGRGCTSVNISTNADTHRSDTENVLRERECTNVDNGKNSTNQCDNDGRRLFPNETFQIKEEFMNNVNSLNTVFNFNDEFLKFLKKISRVDDIDYDVMLPFLGEIQGKLAKDIKQQFPPECLDSHNVDESVYAMGYLVDILNNNNEILNKLNQLEYKFYYDYVRKKSSNERNKQKNYYRKTENEIALNTADISRDINNECCGEIQCNHLADDNKVKNESSKNLNEIYDEEERKTNELMYSEDKQMDDNYSVPTGVVDMYFMNYKEKDDFHHINERSLNLKNDGGTITLPNSSVVGEKLLHESGGTVGERSFLSNPTSGAAPQVKQCTGKERQYMGEGEKQGSDEANGQSHEKDKFAENETGEGPTHGVTKRMDKTNQTAENEKISKKISRKIGRKISGKINDMQSENNVSKNDVHFKYAHKLIKRNNFDFVCDELNELIKHTLKNEDLFYSNYSKGRYKNVNEESLFKHYISTKLYNTSNLVDGYKEEKEANVPNHKLFGGRQLRASEGISIKVDEREKTLMQSYADYFRRLNDVSNRGRIGENGKNEKEGNTEKKCDNPEGGSPCCDAKKEDYIVGYPKWENNYNPNDENNGYWKGSNPRRKSIVSSTIGKISHNVSALSCENTTPVKEKHSNETDDNTNCVSTNLQVSLKMEPTERLEKYERRNGDAERKQQKNGLNNEEQIRDGTKDTNRESGSIEEEEAQEKDECEENKFWFTKIIPFFKKNVNANAPDGHKNPDDVDGDDNADNVCDFAKQRGDRAVKEETKVELESPPSSSVGATEKSLSDGKSKIDGENANASIKTHDKETNVCTSFEGNSNSLDISKRGEEDKKGKNATDVSLCHHEKGIIEYGSLHKTCAHSFRHMNETQEKNIDTLLKETFHLKDNEFMNMKRDRTQKEILNCLRMVSQIKKIFFDECSKMINDQIYVLEKNFRIPDYSLSILKNSFDYNDDN</sequence>
<feature type="compositionally biased region" description="Basic and acidic residues" evidence="1">
    <location>
        <begin position="1037"/>
        <end position="1052"/>
    </location>
</feature>
<feature type="compositionally biased region" description="Basic residues" evidence="1">
    <location>
        <begin position="649"/>
        <end position="670"/>
    </location>
</feature>
<dbReference type="EMBL" id="NETL01000025">
    <property type="protein sequence ID" value="OTN65668.1"/>
    <property type="molecule type" value="Genomic_DNA"/>
</dbReference>
<dbReference type="VEuPathDB" id="PlasmoDB:PKNH_1230900"/>